<dbReference type="EMBL" id="MNUU01000051">
    <property type="protein sequence ID" value="OIO07317.1"/>
    <property type="molecule type" value="Genomic_DNA"/>
</dbReference>
<protein>
    <recommendedName>
        <fullName evidence="1">Methyltransferase type 11 domain-containing protein</fullName>
    </recommendedName>
</protein>
<dbReference type="AlphaFoldDB" id="A0A1J4T913"/>
<evidence type="ECO:0000313" key="3">
    <source>
        <dbReference type="Proteomes" id="UP000183192"/>
    </source>
</evidence>
<accession>A0A1J4T913</accession>
<dbReference type="InterPro" id="IPR013216">
    <property type="entry name" value="Methyltransf_11"/>
</dbReference>
<gene>
    <name evidence="2" type="ORF">AUJ27_02785</name>
</gene>
<evidence type="ECO:0000313" key="2">
    <source>
        <dbReference type="EMBL" id="OIO07317.1"/>
    </source>
</evidence>
<dbReference type="STRING" id="1805146.AUJ27_02785"/>
<organism evidence="2 3">
    <name type="scientific">Candidatus Falkowbacteria bacterium CG1_02_37_44</name>
    <dbReference type="NCBI Taxonomy" id="1805146"/>
    <lineage>
        <taxon>Bacteria</taxon>
        <taxon>Candidatus Falkowiibacteriota</taxon>
    </lineage>
</organism>
<reference evidence="2 3" key="1">
    <citation type="journal article" date="2016" name="Environ. Microbiol.">
        <title>Genomic resolution of a cold subsurface aquifer community provides metabolic insights for novel microbes adapted to high CO concentrations.</title>
        <authorList>
            <person name="Probst A.J."/>
            <person name="Castelle C.J."/>
            <person name="Singh A."/>
            <person name="Brown C.T."/>
            <person name="Anantharaman K."/>
            <person name="Sharon I."/>
            <person name="Hug L.A."/>
            <person name="Burstein D."/>
            <person name="Emerson J.B."/>
            <person name="Thomas B.C."/>
            <person name="Banfield J.F."/>
        </authorList>
    </citation>
    <scope>NUCLEOTIDE SEQUENCE [LARGE SCALE GENOMIC DNA]</scope>
    <source>
        <strain evidence="2">CG1_02_37_44</strain>
    </source>
</reference>
<dbReference type="InterPro" id="IPR029063">
    <property type="entry name" value="SAM-dependent_MTases_sf"/>
</dbReference>
<dbReference type="SUPFAM" id="SSF53335">
    <property type="entry name" value="S-adenosyl-L-methionine-dependent methyltransferases"/>
    <property type="match status" value="1"/>
</dbReference>
<name>A0A1J4T913_9BACT</name>
<dbReference type="Proteomes" id="UP000183192">
    <property type="component" value="Unassembled WGS sequence"/>
</dbReference>
<feature type="domain" description="Methyltransferase type 11" evidence="1">
    <location>
        <begin position="4"/>
        <end position="73"/>
    </location>
</feature>
<sequence length="210" mass="25169">MTKDMYQAMFRIIKKRNKKEKFIKSNWLDMSAKIKSSSIDVVIGDFVIGNMGGFENKFLKEIKRVLKIDGNFITRMHYRDKNKFKTADYYKELEKLSDMVKLKKISIKEASSYFAMKIIFSDKSRKVSISLHLEKIKNLVKEIKSKRDIIIKKIFKQFKKSWWLMKDKYWTNYEKKALEGMVKKHFKIAKVLYSHDYDMAKVSPIYLLKK</sequence>
<dbReference type="Pfam" id="PF08241">
    <property type="entry name" value="Methyltransf_11"/>
    <property type="match status" value="1"/>
</dbReference>
<evidence type="ECO:0000259" key="1">
    <source>
        <dbReference type="Pfam" id="PF08241"/>
    </source>
</evidence>
<proteinExistence type="predicted"/>
<comment type="caution">
    <text evidence="2">The sequence shown here is derived from an EMBL/GenBank/DDBJ whole genome shotgun (WGS) entry which is preliminary data.</text>
</comment>
<dbReference type="Gene3D" id="3.40.50.150">
    <property type="entry name" value="Vaccinia Virus protein VP39"/>
    <property type="match status" value="1"/>
</dbReference>